<dbReference type="Pfam" id="PF25325">
    <property type="entry name" value="EF-hand_EFHB_C"/>
    <property type="match status" value="1"/>
</dbReference>
<feature type="domain" description="EFHB C-terminal EF-hand" evidence="5">
    <location>
        <begin position="447"/>
        <end position="517"/>
    </location>
</feature>
<accession>A0A139WGR8</accession>
<reference evidence="6 7" key="1">
    <citation type="journal article" date="2008" name="Nature">
        <title>The genome of the model beetle and pest Tribolium castaneum.</title>
        <authorList>
            <consortium name="Tribolium Genome Sequencing Consortium"/>
            <person name="Richards S."/>
            <person name="Gibbs R.A."/>
            <person name="Weinstock G.M."/>
            <person name="Brown S.J."/>
            <person name="Denell R."/>
            <person name="Beeman R.W."/>
            <person name="Gibbs R."/>
            <person name="Beeman R.W."/>
            <person name="Brown S.J."/>
            <person name="Bucher G."/>
            <person name="Friedrich M."/>
            <person name="Grimmelikhuijzen C.J."/>
            <person name="Klingler M."/>
            <person name="Lorenzen M."/>
            <person name="Richards S."/>
            <person name="Roth S."/>
            <person name="Schroder R."/>
            <person name="Tautz D."/>
            <person name="Zdobnov E.M."/>
            <person name="Muzny D."/>
            <person name="Gibbs R.A."/>
            <person name="Weinstock G.M."/>
            <person name="Attaway T."/>
            <person name="Bell S."/>
            <person name="Buhay C.J."/>
            <person name="Chandrabose M.N."/>
            <person name="Chavez D."/>
            <person name="Clerk-Blankenburg K.P."/>
            <person name="Cree A."/>
            <person name="Dao M."/>
            <person name="Davis C."/>
            <person name="Chacko J."/>
            <person name="Dinh H."/>
            <person name="Dugan-Rocha S."/>
            <person name="Fowler G."/>
            <person name="Garner T.T."/>
            <person name="Garnes J."/>
            <person name="Gnirke A."/>
            <person name="Hawes A."/>
            <person name="Hernandez J."/>
            <person name="Hines S."/>
            <person name="Holder M."/>
            <person name="Hume J."/>
            <person name="Jhangiani S.N."/>
            <person name="Joshi V."/>
            <person name="Khan Z.M."/>
            <person name="Jackson L."/>
            <person name="Kovar C."/>
            <person name="Kowis A."/>
            <person name="Lee S."/>
            <person name="Lewis L.R."/>
            <person name="Margolis J."/>
            <person name="Morgan M."/>
            <person name="Nazareth L.V."/>
            <person name="Nguyen N."/>
            <person name="Okwuonu G."/>
            <person name="Parker D."/>
            <person name="Richards S."/>
            <person name="Ruiz S.J."/>
            <person name="Santibanez J."/>
            <person name="Savard J."/>
            <person name="Scherer S.E."/>
            <person name="Schneider B."/>
            <person name="Sodergren E."/>
            <person name="Tautz D."/>
            <person name="Vattahil S."/>
            <person name="Villasana D."/>
            <person name="White C.S."/>
            <person name="Wright R."/>
            <person name="Park Y."/>
            <person name="Beeman R.W."/>
            <person name="Lord J."/>
            <person name="Oppert B."/>
            <person name="Lorenzen M."/>
            <person name="Brown S."/>
            <person name="Wang L."/>
            <person name="Savard J."/>
            <person name="Tautz D."/>
            <person name="Richards S."/>
            <person name="Weinstock G."/>
            <person name="Gibbs R.A."/>
            <person name="Liu Y."/>
            <person name="Worley K."/>
            <person name="Weinstock G."/>
            <person name="Elsik C.G."/>
            <person name="Reese J.T."/>
            <person name="Elhaik E."/>
            <person name="Landan G."/>
            <person name="Graur D."/>
            <person name="Arensburger P."/>
            <person name="Atkinson P."/>
            <person name="Beeman R.W."/>
            <person name="Beidler J."/>
            <person name="Brown S.J."/>
            <person name="Demuth J.P."/>
            <person name="Drury D.W."/>
            <person name="Du Y.Z."/>
            <person name="Fujiwara H."/>
            <person name="Lorenzen M."/>
            <person name="Maselli V."/>
            <person name="Osanai M."/>
            <person name="Park Y."/>
            <person name="Robertson H.M."/>
            <person name="Tu Z."/>
            <person name="Wang J.J."/>
            <person name="Wang S."/>
            <person name="Richards S."/>
            <person name="Song H."/>
            <person name="Zhang L."/>
            <person name="Sodergren E."/>
            <person name="Werner D."/>
            <person name="Stanke M."/>
            <person name="Morgenstern B."/>
            <person name="Solovyev V."/>
            <person name="Kosarev P."/>
            <person name="Brown G."/>
            <person name="Chen H.C."/>
            <person name="Ermolaeva O."/>
            <person name="Hlavina W."/>
            <person name="Kapustin Y."/>
            <person name="Kiryutin B."/>
            <person name="Kitts P."/>
            <person name="Maglott D."/>
            <person name="Pruitt K."/>
            <person name="Sapojnikov V."/>
            <person name="Souvorov A."/>
            <person name="Mackey A.J."/>
            <person name="Waterhouse R.M."/>
            <person name="Wyder S."/>
            <person name="Zdobnov E.M."/>
            <person name="Zdobnov E.M."/>
            <person name="Wyder S."/>
            <person name="Kriventseva E.V."/>
            <person name="Kadowaki T."/>
            <person name="Bork P."/>
            <person name="Aranda M."/>
            <person name="Bao R."/>
            <person name="Beermann A."/>
            <person name="Berns N."/>
            <person name="Bolognesi R."/>
            <person name="Bonneton F."/>
            <person name="Bopp D."/>
            <person name="Brown S.J."/>
            <person name="Bucher G."/>
            <person name="Butts T."/>
            <person name="Chaumot A."/>
            <person name="Denell R.E."/>
            <person name="Ferrier D.E."/>
            <person name="Friedrich M."/>
            <person name="Gordon C.M."/>
            <person name="Jindra M."/>
            <person name="Klingler M."/>
            <person name="Lan Q."/>
            <person name="Lattorff H.M."/>
            <person name="Laudet V."/>
            <person name="von Levetsow C."/>
            <person name="Liu Z."/>
            <person name="Lutz R."/>
            <person name="Lynch J.A."/>
            <person name="da Fonseca R.N."/>
            <person name="Posnien N."/>
            <person name="Reuter R."/>
            <person name="Roth S."/>
            <person name="Savard J."/>
            <person name="Schinko J.B."/>
            <person name="Schmitt C."/>
            <person name="Schoppmeier M."/>
            <person name="Schroder R."/>
            <person name="Shippy T.D."/>
            <person name="Simonnet F."/>
            <person name="Marques-Souza H."/>
            <person name="Tautz D."/>
            <person name="Tomoyasu Y."/>
            <person name="Trauner J."/>
            <person name="Van der Zee M."/>
            <person name="Vervoort M."/>
            <person name="Wittkopp N."/>
            <person name="Wimmer E.A."/>
            <person name="Yang X."/>
            <person name="Jones A.K."/>
            <person name="Sattelle D.B."/>
            <person name="Ebert P.R."/>
            <person name="Nelson D."/>
            <person name="Scott J.G."/>
            <person name="Beeman R.W."/>
            <person name="Muthukrishnan S."/>
            <person name="Kramer K.J."/>
            <person name="Arakane Y."/>
            <person name="Beeman R.W."/>
            <person name="Zhu Q."/>
            <person name="Hogenkamp D."/>
            <person name="Dixit R."/>
            <person name="Oppert B."/>
            <person name="Jiang H."/>
            <person name="Zou Z."/>
            <person name="Marshall J."/>
            <person name="Elpidina E."/>
            <person name="Vinokurov K."/>
            <person name="Oppert C."/>
            <person name="Zou Z."/>
            <person name="Evans J."/>
            <person name="Lu Z."/>
            <person name="Zhao P."/>
            <person name="Sumathipala N."/>
            <person name="Altincicek B."/>
            <person name="Vilcinskas A."/>
            <person name="Williams M."/>
            <person name="Hultmark D."/>
            <person name="Hetru C."/>
            <person name="Jiang H."/>
            <person name="Grimmelikhuijzen C.J."/>
            <person name="Hauser F."/>
            <person name="Cazzamali G."/>
            <person name="Williamson M."/>
            <person name="Park Y."/>
            <person name="Li B."/>
            <person name="Tanaka Y."/>
            <person name="Predel R."/>
            <person name="Neupert S."/>
            <person name="Schachtner J."/>
            <person name="Verleyen P."/>
            <person name="Raible F."/>
            <person name="Bork P."/>
            <person name="Friedrich M."/>
            <person name="Walden K.K."/>
            <person name="Robertson H.M."/>
            <person name="Angeli S."/>
            <person name="Foret S."/>
            <person name="Bucher G."/>
            <person name="Schuetz S."/>
            <person name="Maleszka R."/>
            <person name="Wimmer E.A."/>
            <person name="Beeman R.W."/>
            <person name="Lorenzen M."/>
            <person name="Tomoyasu Y."/>
            <person name="Miller S.C."/>
            <person name="Grossmann D."/>
            <person name="Bucher G."/>
        </authorList>
    </citation>
    <scope>NUCLEOTIDE SEQUENCE [LARGE SCALE GENOMIC DNA]</scope>
    <source>
        <strain evidence="6 7">Georgia GA2</strain>
    </source>
</reference>
<keyword evidence="2" id="KW-0963">Cytoplasm</keyword>
<evidence type="ECO:0000259" key="5">
    <source>
        <dbReference type="Pfam" id="PF25325"/>
    </source>
</evidence>
<protein>
    <submittedName>
        <fullName evidence="6">EF-hand domain-containing family member B-like Protein</fullName>
    </submittedName>
</protein>
<dbReference type="PANTHER" id="PTHR12086">
    <property type="entry name" value="EF-HAND DOMAIN C-TERMINAL CONTAINING PROTEIN"/>
    <property type="match status" value="1"/>
</dbReference>
<keyword evidence="4" id="KW-0206">Cytoskeleton</keyword>
<evidence type="ECO:0000313" key="6">
    <source>
        <dbReference type="EMBL" id="KYB27190.1"/>
    </source>
</evidence>
<evidence type="ECO:0000256" key="2">
    <source>
        <dbReference type="ARBA" id="ARBA00022490"/>
    </source>
</evidence>
<organism evidence="6 7">
    <name type="scientific">Tribolium castaneum</name>
    <name type="common">Red flour beetle</name>
    <dbReference type="NCBI Taxonomy" id="7070"/>
    <lineage>
        <taxon>Eukaryota</taxon>
        <taxon>Metazoa</taxon>
        <taxon>Ecdysozoa</taxon>
        <taxon>Arthropoda</taxon>
        <taxon>Hexapoda</taxon>
        <taxon>Insecta</taxon>
        <taxon>Pterygota</taxon>
        <taxon>Neoptera</taxon>
        <taxon>Endopterygota</taxon>
        <taxon>Coleoptera</taxon>
        <taxon>Polyphaga</taxon>
        <taxon>Cucujiformia</taxon>
        <taxon>Tenebrionidae</taxon>
        <taxon>Tenebrionidae incertae sedis</taxon>
        <taxon>Tribolium</taxon>
    </lineage>
</organism>
<keyword evidence="7" id="KW-1185">Reference proteome</keyword>
<dbReference type="PANTHER" id="PTHR12086:SF12">
    <property type="entry name" value="EF-HAND DOMAIN-CONTAINING FAMILY MEMBER B"/>
    <property type="match status" value="1"/>
</dbReference>
<keyword evidence="3" id="KW-0677">Repeat</keyword>
<comment type="subcellular location">
    <subcellularLocation>
        <location evidence="1">Cytoplasm</location>
        <location evidence="1">Cytoskeleton</location>
    </subcellularLocation>
</comment>
<dbReference type="InParanoid" id="A0A139WGR8"/>
<dbReference type="InterPro" id="IPR057428">
    <property type="entry name" value="EFHB_EF-hand_C"/>
</dbReference>
<name>A0A139WGR8_TRICA</name>
<evidence type="ECO:0000256" key="4">
    <source>
        <dbReference type="ARBA" id="ARBA00023212"/>
    </source>
</evidence>
<evidence type="ECO:0000256" key="1">
    <source>
        <dbReference type="ARBA" id="ARBA00004245"/>
    </source>
</evidence>
<dbReference type="EMBL" id="KQ971343">
    <property type="protein sequence ID" value="KYB27190.1"/>
    <property type="molecule type" value="Genomic_DNA"/>
</dbReference>
<reference evidence="6 7" key="2">
    <citation type="journal article" date="2010" name="Nucleic Acids Res.">
        <title>BeetleBase in 2010: revisions to provide comprehensive genomic information for Tribolium castaneum.</title>
        <authorList>
            <person name="Kim H.S."/>
            <person name="Murphy T."/>
            <person name="Xia J."/>
            <person name="Caragea D."/>
            <person name="Park Y."/>
            <person name="Beeman R.W."/>
            <person name="Lorenzen M.D."/>
            <person name="Butcher S."/>
            <person name="Manak J.R."/>
            <person name="Brown S.J."/>
        </authorList>
    </citation>
    <scope>GENOME REANNOTATION</scope>
    <source>
        <strain evidence="6 7">Georgia GA2</strain>
    </source>
</reference>
<sequence length="530" mass="60576">MASNENKFIDRAPFILAAGKLSDNLGDSVANCLKQYSVDDASKALKYFANAKNAKPVYEPEPYKNKIQRGVYTEIRTILQPAVKTRYQTLINELKETSYESHWNKCIGKSRDPIPGLPKGLNPLEVTFGIKSNKDESVKELVNPPKGVYQVLTENQIAHEMYKKSHNDYNVGERICRNYLSPAFDSSKRFGERTKFDPRGIWVRCACTWHQNEPVVYTNKIQADFLNKTRNKLGECLRPNNIGEQLPKDFVYGKPAVRDLYGVEELLKDGDCPPCQFKRDLKCWLMSFNKMKQNLFKRFTLEFTPNDLAKSLLYYDGDQSGTLPLETFYKVCSCHRFTFDRANLEPLLRLLSIICEDKILYMKFLDIVDSKTPPLQLMKIQDVPERNQYYLSSSQAAVCDYLLINNASSPPAGIPSIRYDLSRPIVPHGGCRADLENLGDECSAAILLNPSVYCNYGLSFRDFFLPRKPDVLRSLFEKVGYEIDDASFEKLWTEGVDQDKTGSVCVDTFNNLVQKYNGEHKKLKIDEATC</sequence>
<dbReference type="GO" id="GO:0005856">
    <property type="term" value="C:cytoskeleton"/>
    <property type="evidence" value="ECO:0007669"/>
    <property type="project" value="UniProtKB-SubCell"/>
</dbReference>
<dbReference type="Proteomes" id="UP000007266">
    <property type="component" value="Linkage group 5"/>
</dbReference>
<proteinExistence type="predicted"/>
<dbReference type="InterPro" id="IPR040193">
    <property type="entry name" value="EFHC1/EFHC2/EFHB"/>
</dbReference>
<dbReference type="AlphaFoldDB" id="A0A139WGR8"/>
<dbReference type="STRING" id="7070.A0A139WGR8"/>
<dbReference type="KEGG" id="tca:107398016"/>
<evidence type="ECO:0000256" key="3">
    <source>
        <dbReference type="ARBA" id="ARBA00022737"/>
    </source>
</evidence>
<gene>
    <name evidence="6" type="primary">AUGUSTUS-3.0.2_31146</name>
    <name evidence="6" type="ORF">TcasGA2_TC031146</name>
</gene>
<dbReference type="OMA" id="DCIRPIY"/>
<evidence type="ECO:0000313" key="7">
    <source>
        <dbReference type="Proteomes" id="UP000007266"/>
    </source>
</evidence>
<dbReference type="OrthoDB" id="2096280at2759"/>